<dbReference type="Pfam" id="PF00083">
    <property type="entry name" value="Sugar_tr"/>
    <property type="match status" value="1"/>
</dbReference>
<feature type="transmembrane region" description="Helical" evidence="5">
    <location>
        <begin position="66"/>
        <end position="83"/>
    </location>
</feature>
<feature type="transmembrane region" description="Helical" evidence="5">
    <location>
        <begin position="343"/>
        <end position="362"/>
    </location>
</feature>
<evidence type="ECO:0000256" key="5">
    <source>
        <dbReference type="SAM" id="Phobius"/>
    </source>
</evidence>
<dbReference type="GO" id="GO:0046943">
    <property type="term" value="F:carboxylic acid transmembrane transporter activity"/>
    <property type="evidence" value="ECO:0007669"/>
    <property type="project" value="TreeGrafter"/>
</dbReference>
<dbReference type="Gene3D" id="1.20.1250.20">
    <property type="entry name" value="MFS general substrate transporter like domains"/>
    <property type="match status" value="1"/>
</dbReference>
<evidence type="ECO:0000313" key="8">
    <source>
        <dbReference type="Proteomes" id="UP000295344"/>
    </source>
</evidence>
<dbReference type="Proteomes" id="UP000295344">
    <property type="component" value="Unassembled WGS sequence"/>
</dbReference>
<feature type="transmembrane region" description="Helical" evidence="5">
    <location>
        <begin position="374"/>
        <end position="394"/>
    </location>
</feature>
<evidence type="ECO:0000256" key="3">
    <source>
        <dbReference type="ARBA" id="ARBA00022989"/>
    </source>
</evidence>
<reference evidence="7 8" key="1">
    <citation type="submission" date="2019-03" db="EMBL/GenBank/DDBJ databases">
        <title>Genomic Encyclopedia of Archaeal and Bacterial Type Strains, Phase II (KMG-II): from individual species to whole genera.</title>
        <authorList>
            <person name="Goeker M."/>
        </authorList>
    </citation>
    <scope>NUCLEOTIDE SEQUENCE [LARGE SCALE GENOMIC DNA]</scope>
    <source>
        <strain evidence="7 8">DSM 24782</strain>
    </source>
</reference>
<dbReference type="GO" id="GO:0005886">
    <property type="term" value="C:plasma membrane"/>
    <property type="evidence" value="ECO:0007669"/>
    <property type="project" value="UniProtKB-SubCell"/>
</dbReference>
<dbReference type="InterPro" id="IPR036259">
    <property type="entry name" value="MFS_trans_sf"/>
</dbReference>
<evidence type="ECO:0000313" key="7">
    <source>
        <dbReference type="EMBL" id="TDS76955.1"/>
    </source>
</evidence>
<sequence length="487" mass="53110">MTTTATRGSSIRSLIPARMDRLPWTRFHWTVVLGLGTAWILDGLEIQMVSANGYAKQLGMDSTEVGLTGTVYLLGQVVGALVFGRLSDRLGRKKFFVLTLALYLVASGIAGLSFAPWFLYIFRFIAGMGIGGEYTAINSAIDEIIPSKYRGRVDIAINGTYWGGAALGAAANLFLLAPGSALEASGWGWRIGFFIGPVLGLIIIFLRRNIPESPRWQLTHGYEKEAEQNVDRIEREVEEEAGTALDRVPDEKAIDVPVHDRVPFRVVLYVFTRMYPKRAFVAFAMMITQSFLYNAIFFSYAEVLKNFYGVGNAAIYFFPFAIGNLIGPLVLGHLFDTIGRRQMIFATYGLAAVVLAVSAALFQADVLTATTQTILWSVSFFFASAGASSAYLTVSETFPLQVRGQSISYVFAVGQFVGAFAPVIYNSLIGDGQSRGPLAAGYYLGAAVMLVGGLIALLFGVSAERKSLEDVSDVDFIDKIEERIGVH</sequence>
<keyword evidence="3 5" id="KW-1133">Transmembrane helix</keyword>
<name>A0A4R7FKS5_9MICO</name>
<dbReference type="SUPFAM" id="SSF103473">
    <property type="entry name" value="MFS general substrate transporter"/>
    <property type="match status" value="1"/>
</dbReference>
<comment type="subcellular location">
    <subcellularLocation>
        <location evidence="1">Cell membrane</location>
        <topology evidence="1">Multi-pass membrane protein</topology>
    </subcellularLocation>
</comment>
<feature type="transmembrane region" description="Helical" evidence="5">
    <location>
        <begin position="161"/>
        <end position="181"/>
    </location>
</feature>
<feature type="transmembrane region" description="Helical" evidence="5">
    <location>
        <begin position="440"/>
        <end position="461"/>
    </location>
</feature>
<feature type="transmembrane region" description="Helical" evidence="5">
    <location>
        <begin position="120"/>
        <end position="141"/>
    </location>
</feature>
<dbReference type="EMBL" id="SOAM01000002">
    <property type="protein sequence ID" value="TDS76955.1"/>
    <property type="molecule type" value="Genomic_DNA"/>
</dbReference>
<comment type="caution">
    <text evidence="7">The sequence shown here is derived from an EMBL/GenBank/DDBJ whole genome shotgun (WGS) entry which is preliminary data.</text>
</comment>
<dbReference type="PANTHER" id="PTHR23508:SF10">
    <property type="entry name" value="CARBOXYLIC ACID TRANSPORTER PROTEIN HOMOLOG"/>
    <property type="match status" value="1"/>
</dbReference>
<keyword evidence="8" id="KW-1185">Reference proteome</keyword>
<evidence type="ECO:0000256" key="2">
    <source>
        <dbReference type="ARBA" id="ARBA00022692"/>
    </source>
</evidence>
<feature type="domain" description="Major facilitator superfamily (MFS) profile" evidence="6">
    <location>
        <begin position="22"/>
        <end position="464"/>
    </location>
</feature>
<feature type="transmembrane region" description="Helical" evidence="5">
    <location>
        <begin position="95"/>
        <end position="114"/>
    </location>
</feature>
<feature type="transmembrane region" description="Helical" evidence="5">
    <location>
        <begin position="27"/>
        <end position="46"/>
    </location>
</feature>
<dbReference type="CDD" id="cd17316">
    <property type="entry name" value="MFS_SV2_like"/>
    <property type="match status" value="1"/>
</dbReference>
<protein>
    <submittedName>
        <fullName evidence="7">Putative MFS family arabinose efflux permease</fullName>
    </submittedName>
</protein>
<proteinExistence type="predicted"/>
<keyword evidence="4 5" id="KW-0472">Membrane</keyword>
<feature type="transmembrane region" description="Helical" evidence="5">
    <location>
        <begin position="406"/>
        <end position="428"/>
    </location>
</feature>
<evidence type="ECO:0000256" key="4">
    <source>
        <dbReference type="ARBA" id="ARBA00023136"/>
    </source>
</evidence>
<evidence type="ECO:0000259" key="6">
    <source>
        <dbReference type="PROSITE" id="PS50850"/>
    </source>
</evidence>
<feature type="transmembrane region" description="Helical" evidence="5">
    <location>
        <begin position="187"/>
        <end position="206"/>
    </location>
</feature>
<evidence type="ECO:0000256" key="1">
    <source>
        <dbReference type="ARBA" id="ARBA00004651"/>
    </source>
</evidence>
<dbReference type="InterPro" id="IPR005828">
    <property type="entry name" value="MFS_sugar_transport-like"/>
</dbReference>
<keyword evidence="2 5" id="KW-0812">Transmembrane</keyword>
<dbReference type="PANTHER" id="PTHR23508">
    <property type="entry name" value="CARBOXYLIC ACID TRANSPORTER PROTEIN HOMOLOG"/>
    <property type="match status" value="1"/>
</dbReference>
<organism evidence="7 8">
    <name type="scientific">Amnibacterium kyonggiense</name>
    <dbReference type="NCBI Taxonomy" id="595671"/>
    <lineage>
        <taxon>Bacteria</taxon>
        <taxon>Bacillati</taxon>
        <taxon>Actinomycetota</taxon>
        <taxon>Actinomycetes</taxon>
        <taxon>Micrococcales</taxon>
        <taxon>Microbacteriaceae</taxon>
        <taxon>Amnibacterium</taxon>
    </lineage>
</organism>
<feature type="transmembrane region" description="Helical" evidence="5">
    <location>
        <begin position="313"/>
        <end position="331"/>
    </location>
</feature>
<dbReference type="InterPro" id="IPR020846">
    <property type="entry name" value="MFS_dom"/>
</dbReference>
<gene>
    <name evidence="7" type="ORF">CLV52_1894</name>
</gene>
<feature type="transmembrane region" description="Helical" evidence="5">
    <location>
        <begin position="279"/>
        <end position="301"/>
    </location>
</feature>
<dbReference type="PROSITE" id="PS50850">
    <property type="entry name" value="MFS"/>
    <property type="match status" value="1"/>
</dbReference>
<accession>A0A4R7FKS5</accession>
<dbReference type="AlphaFoldDB" id="A0A4R7FKS5"/>